<gene>
    <name evidence="1" type="primary">16</name>
    <name evidence="1" type="ORF">SEA_NYCEIRAE_16</name>
</gene>
<evidence type="ECO:0000313" key="2">
    <source>
        <dbReference type="Proteomes" id="UP000201968"/>
    </source>
</evidence>
<evidence type="ECO:0000313" key="1">
    <source>
        <dbReference type="EMBL" id="AON97379.1"/>
    </source>
</evidence>
<reference evidence="2" key="1">
    <citation type="submission" date="2016-07" db="EMBL/GenBank/DDBJ databases">
        <authorList>
            <person name="Florea S."/>
            <person name="Webb J.S."/>
            <person name="Jaromczyk J."/>
            <person name="Schardl C.L."/>
        </authorList>
    </citation>
    <scope>NUCLEOTIDE SEQUENCE [LARGE SCALE GENOMIC DNA]</scope>
</reference>
<dbReference type="RefSeq" id="YP_009277934.1">
    <property type="nucleotide sequence ID" value="NC_031004.1"/>
</dbReference>
<proteinExistence type="predicted"/>
<dbReference type="Proteomes" id="UP000201968">
    <property type="component" value="Segment"/>
</dbReference>
<organism evidence="1 2">
    <name type="scientific">Gordonia phage Nyceirae</name>
    <dbReference type="NCBI Taxonomy" id="1887651"/>
    <lineage>
        <taxon>Viruses</taxon>
        <taxon>Duplodnaviria</taxon>
        <taxon>Heunggongvirae</taxon>
        <taxon>Uroviricota</taxon>
        <taxon>Caudoviricetes</taxon>
        <taxon>Nyceiraevirus</taxon>
        <taxon>Nyceiraevirus nyceirae</taxon>
    </lineage>
</organism>
<sequence length="103" mass="11434">MAVRVMVHSAEARRQAHRTSFEQRARLAHRVVDEARSEAPVLTGDYRDGMGVQTSASGADVLLVDTDPDAIHKEWGTSKTPAHMTMVNAAARYGAYSGRRRRR</sequence>
<dbReference type="EMBL" id="KX557282">
    <property type="protein sequence ID" value="AON97379.1"/>
    <property type="molecule type" value="Genomic_DNA"/>
</dbReference>
<name>A0A1C9EHV8_9CAUD</name>
<dbReference type="GeneID" id="29078381"/>
<keyword evidence="2" id="KW-1185">Reference proteome</keyword>
<protein>
    <submittedName>
        <fullName evidence="1">Uncharacterized protein</fullName>
    </submittedName>
</protein>
<dbReference type="KEGG" id="vg:29078381"/>
<accession>A0A1C9EHV8</accession>